<keyword evidence="5" id="KW-0597">Phosphoprotein</keyword>
<keyword evidence="4" id="KW-1003">Cell membrane</keyword>
<dbReference type="InterPro" id="IPR005467">
    <property type="entry name" value="His_kinase_dom"/>
</dbReference>
<dbReference type="EMBL" id="JBHRSD010000047">
    <property type="protein sequence ID" value="MFC3034780.1"/>
    <property type="molecule type" value="Genomic_DNA"/>
</dbReference>
<name>A0ABV7CQ64_9GAMM</name>
<evidence type="ECO:0000256" key="14">
    <source>
        <dbReference type="SAM" id="Phobius"/>
    </source>
</evidence>
<protein>
    <recommendedName>
        <fullName evidence="3">histidine kinase</fullName>
        <ecNumber evidence="3">2.7.13.3</ecNumber>
    </recommendedName>
</protein>
<keyword evidence="10 16" id="KW-0067">ATP-binding</keyword>
<dbReference type="CDD" id="cd00082">
    <property type="entry name" value="HisKA"/>
    <property type="match status" value="1"/>
</dbReference>
<dbReference type="PIRSF" id="PIRSF036431">
    <property type="entry name" value="STHK_DctB"/>
    <property type="match status" value="1"/>
</dbReference>
<proteinExistence type="predicted"/>
<evidence type="ECO:0000313" key="17">
    <source>
        <dbReference type="Proteomes" id="UP001595453"/>
    </source>
</evidence>
<dbReference type="EC" id="2.7.13.3" evidence="3"/>
<evidence type="ECO:0000256" key="11">
    <source>
        <dbReference type="ARBA" id="ARBA00022989"/>
    </source>
</evidence>
<comment type="subcellular location">
    <subcellularLocation>
        <location evidence="2">Cell membrane</location>
        <topology evidence="2">Multi-pass membrane protein</topology>
    </subcellularLocation>
</comment>
<gene>
    <name evidence="16" type="ORF">ACFOEE_19930</name>
</gene>
<evidence type="ECO:0000256" key="5">
    <source>
        <dbReference type="ARBA" id="ARBA00022553"/>
    </source>
</evidence>
<reference evidence="17" key="1">
    <citation type="journal article" date="2019" name="Int. J. Syst. Evol. Microbiol.">
        <title>The Global Catalogue of Microorganisms (GCM) 10K type strain sequencing project: providing services to taxonomists for standard genome sequencing and annotation.</title>
        <authorList>
            <consortium name="The Broad Institute Genomics Platform"/>
            <consortium name="The Broad Institute Genome Sequencing Center for Infectious Disease"/>
            <person name="Wu L."/>
            <person name="Ma J."/>
        </authorList>
    </citation>
    <scope>NUCLEOTIDE SEQUENCE [LARGE SCALE GENOMIC DNA]</scope>
    <source>
        <strain evidence="17">KCTC 42730</strain>
    </source>
</reference>
<evidence type="ECO:0000256" key="9">
    <source>
        <dbReference type="ARBA" id="ARBA00022777"/>
    </source>
</evidence>
<feature type="transmembrane region" description="Helical" evidence="14">
    <location>
        <begin position="284"/>
        <end position="301"/>
    </location>
</feature>
<keyword evidence="11 14" id="KW-1133">Transmembrane helix</keyword>
<evidence type="ECO:0000256" key="13">
    <source>
        <dbReference type="SAM" id="Coils"/>
    </source>
</evidence>
<dbReference type="Pfam" id="PF02518">
    <property type="entry name" value="HATPase_c"/>
    <property type="match status" value="1"/>
</dbReference>
<evidence type="ECO:0000256" key="12">
    <source>
        <dbReference type="ARBA" id="ARBA00023012"/>
    </source>
</evidence>
<dbReference type="SUPFAM" id="SSF47384">
    <property type="entry name" value="Homodimeric domain of signal transducing histidine kinase"/>
    <property type="match status" value="1"/>
</dbReference>
<organism evidence="16 17">
    <name type="scientific">Pseudoalteromonas fenneropenaei</name>
    <dbReference type="NCBI Taxonomy" id="1737459"/>
    <lineage>
        <taxon>Bacteria</taxon>
        <taxon>Pseudomonadati</taxon>
        <taxon>Pseudomonadota</taxon>
        <taxon>Gammaproteobacteria</taxon>
        <taxon>Alteromonadales</taxon>
        <taxon>Pseudoalteromonadaceae</taxon>
        <taxon>Pseudoalteromonas</taxon>
    </lineage>
</organism>
<keyword evidence="17" id="KW-1185">Reference proteome</keyword>
<dbReference type="InterPro" id="IPR029151">
    <property type="entry name" value="Sensor-like_sf"/>
</dbReference>
<dbReference type="SUPFAM" id="SSF103190">
    <property type="entry name" value="Sensory domain-like"/>
    <property type="match status" value="1"/>
</dbReference>
<evidence type="ECO:0000256" key="2">
    <source>
        <dbReference type="ARBA" id="ARBA00004651"/>
    </source>
</evidence>
<dbReference type="SMART" id="SM00387">
    <property type="entry name" value="HATPase_c"/>
    <property type="match status" value="1"/>
</dbReference>
<dbReference type="PANTHER" id="PTHR43065">
    <property type="entry name" value="SENSOR HISTIDINE KINASE"/>
    <property type="match status" value="1"/>
</dbReference>
<feature type="transmembrane region" description="Helical" evidence="14">
    <location>
        <begin position="15"/>
        <end position="35"/>
    </location>
</feature>
<keyword evidence="9" id="KW-0418">Kinase</keyword>
<sequence>MVQQSYVVAARGQTFVQWLLQLLLLLVCLSVVYVAGLQQDRAYRYEQVKSQGQQLFAYFDSEFARFAAIPKLVSENPALKAAFLSAQAQSTAYTDLNIYLQDVQRASGASDVYLLDAKGDVIASSNWSKDYSYIGNNFAFRRYFIDAIGHGSALEFAVGIRSKARGFYFSHVVSERNHKVGVVVLKVNVSKFEQDREKLNTGYDNEFAVLGDDGLIYGASQPEWPLQHYRSAVAEASDWQWQAQQVNIAHQAYYFTTHPLPELAAQLVFLSNVSDLPYQQWPRIGIACLLLVILRVVWHVVQKRWQGYQALQSRRQALEDKVEERTQALEKAQNALIRAAKLATIGQLSASINHEINQPLSAINTYLASCRRLLRKGQFSAVSDNLDIIESLVFRVHQIVAQLKQFSQSGDNKMRLVALRPLIDNALMITGPELKQAGVEVEVSVPETEVWVEPFRFEQVLVNLFTNAAQAMAEQSEKRLTIGAELFDEKVKVTVADTGVGISQHLLGSIFEPFVTTKTGHGLGLGLSISKEIVASFGGNLSAHNRPTQGAEFIIALSGKMHSSEES</sequence>
<dbReference type="PRINTS" id="PR00344">
    <property type="entry name" value="BCTRLSENSOR"/>
</dbReference>
<feature type="coiled-coil region" evidence="13">
    <location>
        <begin position="308"/>
        <end position="335"/>
    </location>
</feature>
<dbReference type="InterPro" id="IPR003661">
    <property type="entry name" value="HisK_dim/P_dom"/>
</dbReference>
<dbReference type="InterPro" id="IPR004358">
    <property type="entry name" value="Sig_transdc_His_kin-like_C"/>
</dbReference>
<dbReference type="GO" id="GO:0005524">
    <property type="term" value="F:ATP binding"/>
    <property type="evidence" value="ECO:0007669"/>
    <property type="project" value="UniProtKB-KW"/>
</dbReference>
<dbReference type="Gene3D" id="3.30.450.20">
    <property type="entry name" value="PAS domain"/>
    <property type="match status" value="1"/>
</dbReference>
<dbReference type="PANTHER" id="PTHR43065:SF46">
    <property type="entry name" value="C4-DICARBOXYLATE TRANSPORT SENSOR PROTEIN DCTB"/>
    <property type="match status" value="1"/>
</dbReference>
<dbReference type="InterPro" id="IPR036097">
    <property type="entry name" value="HisK_dim/P_sf"/>
</dbReference>
<dbReference type="InterPro" id="IPR003594">
    <property type="entry name" value="HATPase_dom"/>
</dbReference>
<evidence type="ECO:0000256" key="10">
    <source>
        <dbReference type="ARBA" id="ARBA00022840"/>
    </source>
</evidence>
<keyword evidence="13" id="KW-0175">Coiled coil</keyword>
<evidence type="ECO:0000313" key="16">
    <source>
        <dbReference type="EMBL" id="MFC3034780.1"/>
    </source>
</evidence>
<comment type="caution">
    <text evidence="16">The sequence shown here is derived from an EMBL/GenBank/DDBJ whole genome shotgun (WGS) entry which is preliminary data.</text>
</comment>
<dbReference type="InterPro" id="IPR036890">
    <property type="entry name" value="HATPase_C_sf"/>
</dbReference>
<evidence type="ECO:0000256" key="7">
    <source>
        <dbReference type="ARBA" id="ARBA00022692"/>
    </source>
</evidence>
<evidence type="ECO:0000256" key="6">
    <source>
        <dbReference type="ARBA" id="ARBA00022679"/>
    </source>
</evidence>
<evidence type="ECO:0000256" key="4">
    <source>
        <dbReference type="ARBA" id="ARBA00022475"/>
    </source>
</evidence>
<keyword evidence="12" id="KW-0902">Two-component regulatory system</keyword>
<keyword evidence="8" id="KW-0547">Nucleotide-binding</keyword>
<feature type="domain" description="Histidine kinase" evidence="15">
    <location>
        <begin position="351"/>
        <end position="561"/>
    </location>
</feature>
<keyword evidence="6" id="KW-0808">Transferase</keyword>
<dbReference type="Gene3D" id="1.10.287.130">
    <property type="match status" value="1"/>
</dbReference>
<keyword evidence="7 14" id="KW-0812">Transmembrane</keyword>
<evidence type="ECO:0000259" key="15">
    <source>
        <dbReference type="PROSITE" id="PS50109"/>
    </source>
</evidence>
<dbReference type="PROSITE" id="PS50109">
    <property type="entry name" value="HIS_KIN"/>
    <property type="match status" value="1"/>
</dbReference>
<accession>A0ABV7CQ64</accession>
<evidence type="ECO:0000256" key="3">
    <source>
        <dbReference type="ARBA" id="ARBA00012438"/>
    </source>
</evidence>
<dbReference type="SUPFAM" id="SSF55874">
    <property type="entry name" value="ATPase domain of HSP90 chaperone/DNA topoisomerase II/histidine kinase"/>
    <property type="match status" value="1"/>
</dbReference>
<keyword evidence="14" id="KW-0472">Membrane</keyword>
<dbReference type="Pfam" id="PF00512">
    <property type="entry name" value="HisKA"/>
    <property type="match status" value="1"/>
</dbReference>
<dbReference type="Proteomes" id="UP001595453">
    <property type="component" value="Unassembled WGS sequence"/>
</dbReference>
<dbReference type="SMART" id="SM00388">
    <property type="entry name" value="HisKA"/>
    <property type="match status" value="1"/>
</dbReference>
<dbReference type="Gene3D" id="3.30.565.10">
    <property type="entry name" value="Histidine kinase-like ATPase, C-terminal domain"/>
    <property type="match status" value="1"/>
</dbReference>
<evidence type="ECO:0000256" key="1">
    <source>
        <dbReference type="ARBA" id="ARBA00000085"/>
    </source>
</evidence>
<dbReference type="InterPro" id="IPR017055">
    <property type="entry name" value="Sig_transdc_His_kinase_DctB"/>
</dbReference>
<evidence type="ECO:0000256" key="8">
    <source>
        <dbReference type="ARBA" id="ARBA00022741"/>
    </source>
</evidence>
<dbReference type="RefSeq" id="WP_377128715.1">
    <property type="nucleotide sequence ID" value="NZ_JBHRSD010000047.1"/>
</dbReference>
<comment type="catalytic activity">
    <reaction evidence="1">
        <text>ATP + protein L-histidine = ADP + protein N-phospho-L-histidine.</text>
        <dbReference type="EC" id="2.7.13.3"/>
    </reaction>
</comment>